<dbReference type="RefSeq" id="XP_033392589.1">
    <property type="nucleotide sequence ID" value="XM_033545061.1"/>
</dbReference>
<dbReference type="Proteomes" id="UP000799438">
    <property type="component" value="Unassembled WGS sequence"/>
</dbReference>
<organism evidence="4 5">
    <name type="scientific">Aplosporella prunicola CBS 121167</name>
    <dbReference type="NCBI Taxonomy" id="1176127"/>
    <lineage>
        <taxon>Eukaryota</taxon>
        <taxon>Fungi</taxon>
        <taxon>Dikarya</taxon>
        <taxon>Ascomycota</taxon>
        <taxon>Pezizomycotina</taxon>
        <taxon>Dothideomycetes</taxon>
        <taxon>Dothideomycetes incertae sedis</taxon>
        <taxon>Botryosphaeriales</taxon>
        <taxon>Aplosporellaceae</taxon>
        <taxon>Aplosporella</taxon>
    </lineage>
</organism>
<dbReference type="GeneID" id="54302556"/>
<protein>
    <recommendedName>
        <fullName evidence="6">Transcription factor domain-containing protein</fullName>
    </recommendedName>
</protein>
<feature type="region of interest" description="Disordered" evidence="3">
    <location>
        <begin position="213"/>
        <end position="232"/>
    </location>
</feature>
<feature type="region of interest" description="Disordered" evidence="3">
    <location>
        <begin position="260"/>
        <end position="282"/>
    </location>
</feature>
<name>A0A6A6B2B3_9PEZI</name>
<dbReference type="OrthoDB" id="407832at2759"/>
<sequence>MLFRYYIDQVSNFFDLCGPYRFFRSEVPHRARENSTLANAIFALSARLLHWREGLDSYVADRYYHACLQTLIPTLNDSQAFLDDSLLAATVLLRMLEEIDVHIFGSDAQGHLSGLQAIIRATTTTTTAARSPPPSGLRQAASWAAFRQELWMALQTQRPVAMRSRDLDAICGFERDHGFRPADDWVWAQRAVAQFGEALEWAFGAGGGGGGGGCGGGDGDSDGDADAGVEPAAGGEAAWRARLRENAAWRASVPRSYEPFFGGWGDDDDDDEDDGDGERDLGLVEEKPLPDVRFCADLYATAHNYNLFAHMILIVHDPTVPRLGPLRRAAVAAVDRRARNTVRKLVALALANFDASPAALLACMAVILCGDRFAPSPHQGQHDQHQRYRAEQHRFLALLTATEKRHGWPTARARAQLREGWGF</sequence>
<dbReference type="EMBL" id="ML995510">
    <property type="protein sequence ID" value="KAF2136871.1"/>
    <property type="molecule type" value="Genomic_DNA"/>
</dbReference>
<dbReference type="GO" id="GO:0000976">
    <property type="term" value="F:transcription cis-regulatory region binding"/>
    <property type="evidence" value="ECO:0007669"/>
    <property type="project" value="TreeGrafter"/>
</dbReference>
<accession>A0A6A6B2B3</accession>
<dbReference type="GO" id="GO:0005634">
    <property type="term" value="C:nucleus"/>
    <property type="evidence" value="ECO:0007669"/>
    <property type="project" value="UniProtKB-SubCell"/>
</dbReference>
<dbReference type="PANTHER" id="PTHR37534">
    <property type="entry name" value="TRANSCRIPTIONAL ACTIVATOR PROTEIN UGA3"/>
    <property type="match status" value="1"/>
</dbReference>
<reference evidence="4" key="1">
    <citation type="journal article" date="2020" name="Stud. Mycol.">
        <title>101 Dothideomycetes genomes: a test case for predicting lifestyles and emergence of pathogens.</title>
        <authorList>
            <person name="Haridas S."/>
            <person name="Albert R."/>
            <person name="Binder M."/>
            <person name="Bloem J."/>
            <person name="Labutti K."/>
            <person name="Salamov A."/>
            <person name="Andreopoulos B."/>
            <person name="Baker S."/>
            <person name="Barry K."/>
            <person name="Bills G."/>
            <person name="Bluhm B."/>
            <person name="Cannon C."/>
            <person name="Castanera R."/>
            <person name="Culley D."/>
            <person name="Daum C."/>
            <person name="Ezra D."/>
            <person name="Gonzalez J."/>
            <person name="Henrissat B."/>
            <person name="Kuo A."/>
            <person name="Liang C."/>
            <person name="Lipzen A."/>
            <person name="Lutzoni F."/>
            <person name="Magnuson J."/>
            <person name="Mondo S."/>
            <person name="Nolan M."/>
            <person name="Ohm R."/>
            <person name="Pangilinan J."/>
            <person name="Park H.-J."/>
            <person name="Ramirez L."/>
            <person name="Alfaro M."/>
            <person name="Sun H."/>
            <person name="Tritt A."/>
            <person name="Yoshinaga Y."/>
            <person name="Zwiers L.-H."/>
            <person name="Turgeon B."/>
            <person name="Goodwin S."/>
            <person name="Spatafora J."/>
            <person name="Crous P."/>
            <person name="Grigoriev I."/>
        </authorList>
    </citation>
    <scope>NUCLEOTIDE SEQUENCE</scope>
    <source>
        <strain evidence="4">CBS 121167</strain>
    </source>
</reference>
<dbReference type="GO" id="GO:0045944">
    <property type="term" value="P:positive regulation of transcription by RNA polymerase II"/>
    <property type="evidence" value="ECO:0007669"/>
    <property type="project" value="TreeGrafter"/>
</dbReference>
<proteinExistence type="predicted"/>
<keyword evidence="5" id="KW-1185">Reference proteome</keyword>
<comment type="subcellular location">
    <subcellularLocation>
        <location evidence="1">Nucleus</location>
    </subcellularLocation>
</comment>
<evidence type="ECO:0000256" key="3">
    <source>
        <dbReference type="SAM" id="MobiDB-lite"/>
    </source>
</evidence>
<evidence type="ECO:0000313" key="4">
    <source>
        <dbReference type="EMBL" id="KAF2136871.1"/>
    </source>
</evidence>
<dbReference type="GO" id="GO:0003700">
    <property type="term" value="F:DNA-binding transcription factor activity"/>
    <property type="evidence" value="ECO:0007669"/>
    <property type="project" value="TreeGrafter"/>
</dbReference>
<dbReference type="AlphaFoldDB" id="A0A6A6B2B3"/>
<gene>
    <name evidence="4" type="ORF">K452DRAFT_329478</name>
</gene>
<dbReference type="Pfam" id="PF11951">
    <property type="entry name" value="Fungal_trans_2"/>
    <property type="match status" value="1"/>
</dbReference>
<evidence type="ECO:0000313" key="5">
    <source>
        <dbReference type="Proteomes" id="UP000799438"/>
    </source>
</evidence>
<dbReference type="PANTHER" id="PTHR37534:SF2">
    <property type="entry name" value="N-ACETYLTRANSFERASE DOMAIN-CONTAINING PROTEIN"/>
    <property type="match status" value="1"/>
</dbReference>
<evidence type="ECO:0000256" key="2">
    <source>
        <dbReference type="ARBA" id="ARBA00023242"/>
    </source>
</evidence>
<keyword evidence="2" id="KW-0539">Nucleus</keyword>
<feature type="compositionally biased region" description="Acidic residues" evidence="3">
    <location>
        <begin position="265"/>
        <end position="277"/>
    </location>
</feature>
<evidence type="ECO:0008006" key="6">
    <source>
        <dbReference type="Google" id="ProtNLM"/>
    </source>
</evidence>
<dbReference type="InterPro" id="IPR021858">
    <property type="entry name" value="Fun_TF"/>
</dbReference>
<evidence type="ECO:0000256" key="1">
    <source>
        <dbReference type="ARBA" id="ARBA00004123"/>
    </source>
</evidence>